<dbReference type="Proteomes" id="UP000247810">
    <property type="component" value="Unassembled WGS sequence"/>
</dbReference>
<keyword evidence="2" id="KW-0808">Transferase</keyword>
<dbReference type="InterPro" id="IPR016181">
    <property type="entry name" value="Acyl_CoA_acyltransferase"/>
</dbReference>
<evidence type="ECO:0000313" key="2">
    <source>
        <dbReference type="EMBL" id="PYH87422.1"/>
    </source>
</evidence>
<sequence length="193" mass="21140">MSPDQQSPEYTIHPAHTPTHILTTRALITAYTNALPLDISYQNLATELASLPGKYSPEEGGIILLATANPPSPSPSPSSDPEPTALGCIALRTLPPYPIQTAEEKAKKICEIKRLYVVPSARKMGVGRALAEAVLRTATELGYEEVRLDSLREMRGPRRLYESLGFREVGAYHEVPEVGGLREETLFFGLKLD</sequence>
<dbReference type="VEuPathDB" id="FungiDB:BO71DRAFT_404680"/>
<dbReference type="Pfam" id="PF00583">
    <property type="entry name" value="Acetyltransf_1"/>
    <property type="match status" value="1"/>
</dbReference>
<keyword evidence="3" id="KW-1185">Reference proteome</keyword>
<dbReference type="OrthoDB" id="41532at2759"/>
<dbReference type="GO" id="GO:0016747">
    <property type="term" value="F:acyltransferase activity, transferring groups other than amino-acyl groups"/>
    <property type="evidence" value="ECO:0007669"/>
    <property type="project" value="InterPro"/>
</dbReference>
<dbReference type="STRING" id="1448320.A0A319E8L6"/>
<evidence type="ECO:0000313" key="3">
    <source>
        <dbReference type="Proteomes" id="UP000247810"/>
    </source>
</evidence>
<dbReference type="AlphaFoldDB" id="A0A319E8L6"/>
<dbReference type="PROSITE" id="PS51186">
    <property type="entry name" value="GNAT"/>
    <property type="match status" value="1"/>
</dbReference>
<dbReference type="SUPFAM" id="SSF55729">
    <property type="entry name" value="Acyl-CoA N-acyltransferases (Nat)"/>
    <property type="match status" value="1"/>
</dbReference>
<dbReference type="InterPro" id="IPR052777">
    <property type="entry name" value="Acetyltransferase_Enz"/>
</dbReference>
<feature type="domain" description="N-acetyltransferase" evidence="1">
    <location>
        <begin position="35"/>
        <end position="193"/>
    </location>
</feature>
<organism evidence="2 3">
    <name type="scientific">Aspergillus ellipticus CBS 707.79</name>
    <dbReference type="NCBI Taxonomy" id="1448320"/>
    <lineage>
        <taxon>Eukaryota</taxon>
        <taxon>Fungi</taxon>
        <taxon>Dikarya</taxon>
        <taxon>Ascomycota</taxon>
        <taxon>Pezizomycotina</taxon>
        <taxon>Eurotiomycetes</taxon>
        <taxon>Eurotiomycetidae</taxon>
        <taxon>Eurotiales</taxon>
        <taxon>Aspergillaceae</taxon>
        <taxon>Aspergillus</taxon>
        <taxon>Aspergillus subgen. Circumdati</taxon>
    </lineage>
</organism>
<dbReference type="InterPro" id="IPR000182">
    <property type="entry name" value="GNAT_dom"/>
</dbReference>
<evidence type="ECO:0000259" key="1">
    <source>
        <dbReference type="PROSITE" id="PS51186"/>
    </source>
</evidence>
<gene>
    <name evidence="2" type="ORF">BO71DRAFT_404680</name>
</gene>
<dbReference type="PANTHER" id="PTHR43305">
    <property type="entry name" value="FAMILY N-ACETYLTRANSFERASE, PUTATIVE (AFU_ORTHOLOGUE AFUA_2G01380)-RELATED"/>
    <property type="match status" value="1"/>
</dbReference>
<dbReference type="PANTHER" id="PTHR43305:SF1">
    <property type="entry name" value="FAMILY N-ACETYLTRANSFERASE, PUTATIVE (AFU_ORTHOLOGUE AFUA_2G01380)-RELATED"/>
    <property type="match status" value="1"/>
</dbReference>
<reference evidence="2 3" key="1">
    <citation type="submission" date="2018-02" db="EMBL/GenBank/DDBJ databases">
        <title>The genomes of Aspergillus section Nigri reveals drivers in fungal speciation.</title>
        <authorList>
            <consortium name="DOE Joint Genome Institute"/>
            <person name="Vesth T.C."/>
            <person name="Nybo J."/>
            <person name="Theobald S."/>
            <person name="Brandl J."/>
            <person name="Frisvad J.C."/>
            <person name="Nielsen K.F."/>
            <person name="Lyhne E.K."/>
            <person name="Kogle M.E."/>
            <person name="Kuo A."/>
            <person name="Riley R."/>
            <person name="Clum A."/>
            <person name="Nolan M."/>
            <person name="Lipzen A."/>
            <person name="Salamov A."/>
            <person name="Henrissat B."/>
            <person name="Wiebenga A."/>
            <person name="De vries R.P."/>
            <person name="Grigoriev I.V."/>
            <person name="Mortensen U.H."/>
            <person name="Andersen M.R."/>
            <person name="Baker S.E."/>
        </authorList>
    </citation>
    <scope>NUCLEOTIDE SEQUENCE [LARGE SCALE GENOMIC DNA]</scope>
    <source>
        <strain evidence="2 3">CBS 707.79</strain>
    </source>
</reference>
<protein>
    <submittedName>
        <fullName evidence="2">Acyl-CoA N-acyltransferase</fullName>
    </submittedName>
</protein>
<dbReference type="EMBL" id="KZ826253">
    <property type="protein sequence ID" value="PYH87422.1"/>
    <property type="molecule type" value="Genomic_DNA"/>
</dbReference>
<name>A0A319E8L6_9EURO</name>
<accession>A0A319E8L6</accession>
<proteinExistence type="predicted"/>
<keyword evidence="2" id="KW-0012">Acyltransferase</keyword>
<dbReference type="CDD" id="cd04301">
    <property type="entry name" value="NAT_SF"/>
    <property type="match status" value="1"/>
</dbReference>
<dbReference type="Gene3D" id="3.40.630.30">
    <property type="match status" value="1"/>
</dbReference>